<dbReference type="GO" id="GO:0003735">
    <property type="term" value="F:structural constituent of ribosome"/>
    <property type="evidence" value="ECO:0007669"/>
    <property type="project" value="InterPro"/>
</dbReference>
<dbReference type="PANTHER" id="PTHR11545:SF3">
    <property type="entry name" value="LARGE RIBOSOMAL SUBUNIT PROTEIN UL13"/>
    <property type="match status" value="1"/>
</dbReference>
<dbReference type="InterPro" id="IPR005822">
    <property type="entry name" value="Ribosomal_uL13"/>
</dbReference>
<dbReference type="FunFam" id="3.90.1180.10:FF:000002">
    <property type="entry name" value="60S ribosomal protein L16"/>
    <property type="match status" value="1"/>
</dbReference>
<dbReference type="SUPFAM" id="SSF52161">
    <property type="entry name" value="Ribosomal protein L13"/>
    <property type="match status" value="1"/>
</dbReference>
<evidence type="ECO:0000313" key="6">
    <source>
        <dbReference type="Proteomes" id="UP001190700"/>
    </source>
</evidence>
<gene>
    <name evidence="5" type="ORF">CYMTET_17171</name>
</gene>
<evidence type="ECO:0000313" key="5">
    <source>
        <dbReference type="EMBL" id="KAK3274655.1"/>
    </source>
</evidence>
<dbReference type="PANTHER" id="PTHR11545">
    <property type="entry name" value="RIBOSOMAL PROTEIN L13"/>
    <property type="match status" value="1"/>
</dbReference>
<dbReference type="HAMAP" id="MF_01366">
    <property type="entry name" value="Ribosomal_uL13"/>
    <property type="match status" value="1"/>
</dbReference>
<sequence>MEKVVVIDARAHMYGRLASTVAKQLLIGQHVVIVRAEAVTMSGGLVRQKMKFSRFLRLRMNTKPSKGPIHFRSPARILWRSIRGMIPHKTKRGASALERLKVFEGIPQPYDKMKRVVVPDALKILRMQSKHKFCTLGRLASEVGWKYGEVLGELEQKRLAESKEYYVAKKASKKAVADAQAGAAKQLGAAAGLLTTVGM</sequence>
<dbReference type="CDD" id="cd00392">
    <property type="entry name" value="Ribosomal_L13"/>
    <property type="match status" value="1"/>
</dbReference>
<dbReference type="GO" id="GO:0003729">
    <property type="term" value="F:mRNA binding"/>
    <property type="evidence" value="ECO:0007669"/>
    <property type="project" value="TreeGrafter"/>
</dbReference>
<accession>A0AAE0L7K2</accession>
<dbReference type="GO" id="GO:0022625">
    <property type="term" value="C:cytosolic large ribosomal subunit"/>
    <property type="evidence" value="ECO:0007669"/>
    <property type="project" value="TreeGrafter"/>
</dbReference>
<dbReference type="Gene3D" id="1.20.5.4280">
    <property type="match status" value="1"/>
</dbReference>
<organism evidence="5 6">
    <name type="scientific">Cymbomonas tetramitiformis</name>
    <dbReference type="NCBI Taxonomy" id="36881"/>
    <lineage>
        <taxon>Eukaryota</taxon>
        <taxon>Viridiplantae</taxon>
        <taxon>Chlorophyta</taxon>
        <taxon>Pyramimonadophyceae</taxon>
        <taxon>Pyramimonadales</taxon>
        <taxon>Pyramimonadaceae</taxon>
        <taxon>Cymbomonas</taxon>
    </lineage>
</organism>
<protein>
    <submittedName>
        <fullName evidence="5">Ribosomal protein L13</fullName>
    </submittedName>
</protein>
<name>A0AAE0L7K2_9CHLO</name>
<dbReference type="GO" id="GO:0006412">
    <property type="term" value="P:translation"/>
    <property type="evidence" value="ECO:0007669"/>
    <property type="project" value="InterPro"/>
</dbReference>
<reference evidence="5 6" key="1">
    <citation type="journal article" date="2015" name="Genome Biol. Evol.">
        <title>Comparative Genomics of a Bacterivorous Green Alga Reveals Evolutionary Causalities and Consequences of Phago-Mixotrophic Mode of Nutrition.</title>
        <authorList>
            <person name="Burns J.A."/>
            <person name="Paasch A."/>
            <person name="Narechania A."/>
            <person name="Kim E."/>
        </authorList>
    </citation>
    <scope>NUCLEOTIDE SEQUENCE [LARGE SCALE GENOMIC DNA]</scope>
    <source>
        <strain evidence="5 6">PLY_AMNH</strain>
    </source>
</reference>
<evidence type="ECO:0000256" key="2">
    <source>
        <dbReference type="ARBA" id="ARBA00022980"/>
    </source>
</evidence>
<keyword evidence="6" id="KW-1185">Reference proteome</keyword>
<evidence type="ECO:0000256" key="1">
    <source>
        <dbReference type="ARBA" id="ARBA00006227"/>
    </source>
</evidence>
<comment type="similarity">
    <text evidence="1 4">Belongs to the universal ribosomal protein uL13 family.</text>
</comment>
<keyword evidence="3 4" id="KW-0687">Ribonucleoprotein</keyword>
<proteinExistence type="inferred from homology"/>
<dbReference type="GO" id="GO:0017148">
    <property type="term" value="P:negative regulation of translation"/>
    <property type="evidence" value="ECO:0007669"/>
    <property type="project" value="TreeGrafter"/>
</dbReference>
<dbReference type="AlphaFoldDB" id="A0AAE0L7K2"/>
<dbReference type="EMBL" id="LGRX02007602">
    <property type="protein sequence ID" value="KAK3274655.1"/>
    <property type="molecule type" value="Genomic_DNA"/>
</dbReference>
<dbReference type="NCBIfam" id="TIGR01077">
    <property type="entry name" value="L13_A_E"/>
    <property type="match status" value="1"/>
</dbReference>
<dbReference type="Pfam" id="PF00572">
    <property type="entry name" value="Ribosomal_L13"/>
    <property type="match status" value="1"/>
</dbReference>
<evidence type="ECO:0000256" key="3">
    <source>
        <dbReference type="ARBA" id="ARBA00023274"/>
    </source>
</evidence>
<keyword evidence="2 4" id="KW-0689">Ribosomal protein</keyword>
<dbReference type="InterPro" id="IPR005755">
    <property type="entry name" value="Ribosomal_uL13_euk/arc"/>
</dbReference>
<comment type="caution">
    <text evidence="5">The sequence shown here is derived from an EMBL/GenBank/DDBJ whole genome shotgun (WGS) entry which is preliminary data.</text>
</comment>
<dbReference type="Gene3D" id="3.90.1180.10">
    <property type="entry name" value="Ribosomal protein L13"/>
    <property type="match status" value="1"/>
</dbReference>
<dbReference type="PROSITE" id="PS00783">
    <property type="entry name" value="RIBOSOMAL_L13"/>
    <property type="match status" value="1"/>
</dbReference>
<evidence type="ECO:0000256" key="4">
    <source>
        <dbReference type="RuleBase" id="RU003877"/>
    </source>
</evidence>
<dbReference type="InterPro" id="IPR023563">
    <property type="entry name" value="Ribosomal_uL13_CS"/>
</dbReference>
<dbReference type="InterPro" id="IPR036899">
    <property type="entry name" value="Ribosomal_uL13_sf"/>
</dbReference>
<dbReference type="Proteomes" id="UP001190700">
    <property type="component" value="Unassembled WGS sequence"/>
</dbReference>